<proteinExistence type="predicted"/>
<dbReference type="Proteomes" id="UP000269396">
    <property type="component" value="Unassembled WGS sequence"/>
</dbReference>
<organism evidence="1 2">
    <name type="scientific">Schistosoma mattheei</name>
    <dbReference type="NCBI Taxonomy" id="31246"/>
    <lineage>
        <taxon>Eukaryota</taxon>
        <taxon>Metazoa</taxon>
        <taxon>Spiralia</taxon>
        <taxon>Lophotrochozoa</taxon>
        <taxon>Platyhelminthes</taxon>
        <taxon>Trematoda</taxon>
        <taxon>Digenea</taxon>
        <taxon>Strigeidida</taxon>
        <taxon>Schistosomatoidea</taxon>
        <taxon>Schistosomatidae</taxon>
        <taxon>Schistosoma</taxon>
    </lineage>
</organism>
<evidence type="ECO:0000313" key="1">
    <source>
        <dbReference type="EMBL" id="VDP64435.1"/>
    </source>
</evidence>
<dbReference type="AlphaFoldDB" id="A0A3P8GBY8"/>
<reference evidence="1 2" key="1">
    <citation type="submission" date="2018-11" db="EMBL/GenBank/DDBJ databases">
        <authorList>
            <consortium name="Pathogen Informatics"/>
        </authorList>
    </citation>
    <scope>NUCLEOTIDE SEQUENCE [LARGE SCALE GENOMIC DNA]</scope>
    <source>
        <strain>Denwood</strain>
        <strain evidence="2">Zambia</strain>
    </source>
</reference>
<evidence type="ECO:0000313" key="2">
    <source>
        <dbReference type="Proteomes" id="UP000269396"/>
    </source>
</evidence>
<dbReference type="EMBL" id="UZAL01033957">
    <property type="protein sequence ID" value="VDP64435.1"/>
    <property type="molecule type" value="Genomic_DNA"/>
</dbReference>
<accession>A0A3P8GBY8</accession>
<sequence>MCSFLSYHDTMSYTDHLFGFSNQSQCQQIMHDVEFSGATFVKHFHHMSTQKSQHTMKC</sequence>
<keyword evidence="2" id="KW-1185">Reference proteome</keyword>
<protein>
    <submittedName>
        <fullName evidence="1">Uncharacterized protein</fullName>
    </submittedName>
</protein>
<gene>
    <name evidence="1" type="ORF">SMTD_LOCUS13836</name>
</gene>
<name>A0A3P8GBY8_9TREM</name>